<comment type="caution">
    <text evidence="4">The sequence shown here is derived from an EMBL/GenBank/DDBJ whole genome shotgun (WGS) entry which is preliminary data.</text>
</comment>
<dbReference type="InterPro" id="IPR013783">
    <property type="entry name" value="Ig-like_fold"/>
</dbReference>
<sequence>MKRNAYPFCRLALLMLALSQGLTAQRYREGDLVENFSLVNRATNLPVSLADFEGKIVFLEWFAYWCPFCQAAAEQVETGIVDYYKSRNGNAHGVPVMHVGINLEGGNEPLSQQFINRFGMELVLNDFDASLANRFQPGGQPIFAIINGTANASSHQQWELVYSRLGYGDTTHPITEFRNAIDSVQAAPQVEPPFIEANPQPARIGTGSTLTLSVSAIGQDLSYQWSKDGSPIANETNAQLQIPTSTEADSGSYSVQVSNAGGQVTSAPAELEVVRSLADFLSDAGLSGHDLAPEADPDRDGFPNALEYLAQSHPNSFSQRPNARLEVIEVDKIPTIRIQFESSSDTIGYRLAAHFWSYPASAGNATQPLPLGSNTLIAQAIPSGAKTYLARLAAIPTP</sequence>
<keyword evidence="1" id="KW-0732">Signal</keyword>
<dbReference type="SUPFAM" id="SSF48726">
    <property type="entry name" value="Immunoglobulin"/>
    <property type="match status" value="1"/>
</dbReference>
<keyword evidence="5" id="KW-1185">Reference proteome</keyword>
<dbReference type="PROSITE" id="PS51352">
    <property type="entry name" value="THIOREDOXIN_2"/>
    <property type="match status" value="1"/>
</dbReference>
<dbReference type="Pfam" id="PF07679">
    <property type="entry name" value="I-set"/>
    <property type="match status" value="1"/>
</dbReference>
<evidence type="ECO:0000259" key="3">
    <source>
        <dbReference type="PROSITE" id="PS51352"/>
    </source>
</evidence>
<dbReference type="InterPro" id="IPR036249">
    <property type="entry name" value="Thioredoxin-like_sf"/>
</dbReference>
<dbReference type="CDD" id="cd02966">
    <property type="entry name" value="TlpA_like_family"/>
    <property type="match status" value="1"/>
</dbReference>
<dbReference type="InterPro" id="IPR013766">
    <property type="entry name" value="Thioredoxin_domain"/>
</dbReference>
<dbReference type="InterPro" id="IPR003599">
    <property type="entry name" value="Ig_sub"/>
</dbReference>
<dbReference type="SMART" id="SM00409">
    <property type="entry name" value="IG"/>
    <property type="match status" value="1"/>
</dbReference>
<feature type="chain" id="PRO_5037966146" evidence="1">
    <location>
        <begin position="25"/>
        <end position="398"/>
    </location>
</feature>
<dbReference type="Proteomes" id="UP000622317">
    <property type="component" value="Unassembled WGS sequence"/>
</dbReference>
<evidence type="ECO:0000259" key="2">
    <source>
        <dbReference type="PROSITE" id="PS50835"/>
    </source>
</evidence>
<reference evidence="4" key="1">
    <citation type="submission" date="2020-09" db="EMBL/GenBank/DDBJ databases">
        <title>Pelagicoccus enzymogenes sp. nov. with an EPS production, isolated from marine sediment.</title>
        <authorList>
            <person name="Feng X."/>
        </authorList>
    </citation>
    <scope>NUCLEOTIDE SEQUENCE</scope>
    <source>
        <strain evidence="4">NFK12</strain>
    </source>
</reference>
<dbReference type="InterPro" id="IPR007110">
    <property type="entry name" value="Ig-like_dom"/>
</dbReference>
<dbReference type="AlphaFoldDB" id="A0A927F9M6"/>
<feature type="domain" description="Ig-like" evidence="2">
    <location>
        <begin position="193"/>
        <end position="272"/>
    </location>
</feature>
<organism evidence="4 5">
    <name type="scientific">Pelagicoccus enzymogenes</name>
    <dbReference type="NCBI Taxonomy" id="2773457"/>
    <lineage>
        <taxon>Bacteria</taxon>
        <taxon>Pseudomonadati</taxon>
        <taxon>Verrucomicrobiota</taxon>
        <taxon>Opitutia</taxon>
        <taxon>Puniceicoccales</taxon>
        <taxon>Pelagicoccaceae</taxon>
        <taxon>Pelagicoccus</taxon>
    </lineage>
</organism>
<dbReference type="InterPro" id="IPR013098">
    <property type="entry name" value="Ig_I-set"/>
</dbReference>
<dbReference type="EMBL" id="JACYFG010000035">
    <property type="protein sequence ID" value="MBD5780281.1"/>
    <property type="molecule type" value="Genomic_DNA"/>
</dbReference>
<evidence type="ECO:0000256" key="1">
    <source>
        <dbReference type="SAM" id="SignalP"/>
    </source>
</evidence>
<protein>
    <submittedName>
        <fullName evidence="4">Immunoglobulin domain-containing protein</fullName>
    </submittedName>
</protein>
<dbReference type="Gene3D" id="3.40.30.10">
    <property type="entry name" value="Glutaredoxin"/>
    <property type="match status" value="1"/>
</dbReference>
<evidence type="ECO:0000313" key="5">
    <source>
        <dbReference type="Proteomes" id="UP000622317"/>
    </source>
</evidence>
<dbReference type="CDD" id="cd00096">
    <property type="entry name" value="Ig"/>
    <property type="match status" value="1"/>
</dbReference>
<feature type="domain" description="Thioredoxin" evidence="3">
    <location>
        <begin position="27"/>
        <end position="186"/>
    </location>
</feature>
<evidence type="ECO:0000313" key="4">
    <source>
        <dbReference type="EMBL" id="MBD5780281.1"/>
    </source>
</evidence>
<name>A0A927F9M6_9BACT</name>
<accession>A0A927F9M6</accession>
<dbReference type="PROSITE" id="PS50835">
    <property type="entry name" value="IG_LIKE"/>
    <property type="match status" value="1"/>
</dbReference>
<dbReference type="InterPro" id="IPR036179">
    <property type="entry name" value="Ig-like_dom_sf"/>
</dbReference>
<dbReference type="Gene3D" id="2.60.40.10">
    <property type="entry name" value="Immunoglobulins"/>
    <property type="match status" value="1"/>
</dbReference>
<dbReference type="RefSeq" id="WP_191617390.1">
    <property type="nucleotide sequence ID" value="NZ_JACYFG010000035.1"/>
</dbReference>
<gene>
    <name evidence="4" type="ORF">IEN85_12330</name>
</gene>
<proteinExistence type="predicted"/>
<feature type="signal peptide" evidence="1">
    <location>
        <begin position="1"/>
        <end position="24"/>
    </location>
</feature>
<dbReference type="SUPFAM" id="SSF52833">
    <property type="entry name" value="Thioredoxin-like"/>
    <property type="match status" value="1"/>
</dbReference>